<evidence type="ECO:0000259" key="5">
    <source>
        <dbReference type="Pfam" id="PF25984"/>
    </source>
</evidence>
<protein>
    <submittedName>
        <fullName evidence="6">ABC exporter membrane fusion protein</fullName>
    </submittedName>
</protein>
<dbReference type="SUPFAM" id="SSF111369">
    <property type="entry name" value="HlyD-like secretion proteins"/>
    <property type="match status" value="1"/>
</dbReference>
<keyword evidence="4" id="KW-0812">Transmembrane</keyword>
<comment type="subcellular location">
    <subcellularLocation>
        <location evidence="1">Cell envelope</location>
    </subcellularLocation>
</comment>
<dbReference type="Gene3D" id="2.40.30.170">
    <property type="match status" value="1"/>
</dbReference>
<comment type="caution">
    <text evidence="6">The sequence shown here is derived from an EMBL/GenBank/DDBJ whole genome shotgun (WGS) entry which is preliminary data.</text>
</comment>
<reference evidence="6 7" key="1">
    <citation type="journal article" date="2020" name="ISME J.">
        <title>Comparative genomics reveals insights into cyanobacterial evolution and habitat adaptation.</title>
        <authorList>
            <person name="Chen M.Y."/>
            <person name="Teng W.K."/>
            <person name="Zhao L."/>
            <person name="Hu C.X."/>
            <person name="Zhou Y.K."/>
            <person name="Han B.P."/>
            <person name="Song L.R."/>
            <person name="Shu W.S."/>
        </authorList>
    </citation>
    <scope>NUCLEOTIDE SEQUENCE [LARGE SCALE GENOMIC DNA]</scope>
    <source>
        <strain evidence="6 7">FACHB-159</strain>
    </source>
</reference>
<dbReference type="EMBL" id="JACJTU010000070">
    <property type="protein sequence ID" value="MBD2739131.1"/>
    <property type="molecule type" value="Genomic_DNA"/>
</dbReference>
<dbReference type="Gene3D" id="2.40.50.100">
    <property type="match status" value="1"/>
</dbReference>
<feature type="domain" description="YknX-like barrel-sandwich hybrid" evidence="5">
    <location>
        <begin position="84"/>
        <end position="294"/>
    </location>
</feature>
<keyword evidence="2 3" id="KW-0175">Coiled coil</keyword>
<dbReference type="InterPro" id="IPR050465">
    <property type="entry name" value="UPF0194_transport"/>
</dbReference>
<accession>A0ABR8KHU2</accession>
<dbReference type="RefSeq" id="WP_190959638.1">
    <property type="nucleotide sequence ID" value="NZ_JACJTU010000070.1"/>
</dbReference>
<keyword evidence="4" id="KW-1133">Transmembrane helix</keyword>
<evidence type="ECO:0000256" key="1">
    <source>
        <dbReference type="ARBA" id="ARBA00004196"/>
    </source>
</evidence>
<dbReference type="InterPro" id="IPR014315">
    <property type="entry name" value="ABC_heterocyst_DevB"/>
</dbReference>
<evidence type="ECO:0000256" key="3">
    <source>
        <dbReference type="SAM" id="Coils"/>
    </source>
</evidence>
<evidence type="ECO:0000256" key="2">
    <source>
        <dbReference type="ARBA" id="ARBA00023054"/>
    </source>
</evidence>
<dbReference type="Pfam" id="PF25984">
    <property type="entry name" value="BSH_YknX"/>
    <property type="match status" value="1"/>
</dbReference>
<evidence type="ECO:0000256" key="4">
    <source>
        <dbReference type="SAM" id="Phobius"/>
    </source>
</evidence>
<dbReference type="PANTHER" id="PTHR32347:SF27">
    <property type="entry name" value="RND EFFLUX PUMP MEMBRANE FUSION PROTEIN BARREL-SANDWICH DOMAIN-CONTAINING PROTEIN"/>
    <property type="match status" value="1"/>
</dbReference>
<dbReference type="InterPro" id="IPR058639">
    <property type="entry name" value="BSH_YknX-like"/>
</dbReference>
<evidence type="ECO:0000313" key="7">
    <source>
        <dbReference type="Proteomes" id="UP000637383"/>
    </source>
</evidence>
<dbReference type="Proteomes" id="UP000637383">
    <property type="component" value="Unassembled WGS sequence"/>
</dbReference>
<dbReference type="PANTHER" id="PTHR32347">
    <property type="entry name" value="EFFLUX SYSTEM COMPONENT YKNX-RELATED"/>
    <property type="match status" value="1"/>
</dbReference>
<dbReference type="Gene3D" id="1.10.287.470">
    <property type="entry name" value="Helix hairpin bin"/>
    <property type="match status" value="1"/>
</dbReference>
<name>A0ABR8KHU2_9NOSO</name>
<dbReference type="PRINTS" id="PR01490">
    <property type="entry name" value="RTXTOXIND"/>
</dbReference>
<keyword evidence="7" id="KW-1185">Reference proteome</keyword>
<dbReference type="NCBIfam" id="TIGR02971">
    <property type="entry name" value="heterocyst_DevB"/>
    <property type="match status" value="1"/>
</dbReference>
<feature type="transmembrane region" description="Helical" evidence="4">
    <location>
        <begin position="12"/>
        <end position="35"/>
    </location>
</feature>
<feature type="coiled-coil region" evidence="3">
    <location>
        <begin position="152"/>
        <end position="186"/>
    </location>
</feature>
<keyword evidence="4" id="KW-0472">Membrane</keyword>
<sequence length="396" mass="43671">MKLKDKLNNNLVIPLVLAGLGVTIALPLHFFLNYWDAKESQKVITVNPTSKPHVSENVIALGRIQPKNKIISLSGSSSLQYVRVSQIFVKEGDKVKRGQVIAILDSLNKLQAALQQAKLKAQVSQAELNKVKSGDAKKAEITAQQAQIANLKAQFQGQIATQKAKIARLNAEFKNAQTEYLRYKNLYDAGAIAASEIDTKRLNVATYQEQINEETSTLNQIFSTFPKQILEGEANLEKLKEVRPEDVRVAQLEFDQAKAAVLEAEADLELAYVKSPIDGTVLKIHTYAGEGISNNGIVDLAQTKDMYVMAEVYETEISKIKLGQKATISSSSLTKELSGTVEQIGLQVGQKQIFNGDKTLDVDARVVEVKIRLNTLDSEQVAKLINLQVETKIKIN</sequence>
<evidence type="ECO:0000313" key="6">
    <source>
        <dbReference type="EMBL" id="MBD2739131.1"/>
    </source>
</evidence>
<organism evidence="6 7">
    <name type="scientific">Nostoc paludosum FACHB-159</name>
    <dbReference type="NCBI Taxonomy" id="2692908"/>
    <lineage>
        <taxon>Bacteria</taxon>
        <taxon>Bacillati</taxon>
        <taxon>Cyanobacteriota</taxon>
        <taxon>Cyanophyceae</taxon>
        <taxon>Nostocales</taxon>
        <taxon>Nostocaceae</taxon>
        <taxon>Nostoc</taxon>
    </lineage>
</organism>
<proteinExistence type="predicted"/>
<gene>
    <name evidence="6" type="ORF">H6H03_35595</name>
</gene>